<accession>A0ABS5K340</accession>
<dbReference type="Proteomes" id="UP000811481">
    <property type="component" value="Unassembled WGS sequence"/>
</dbReference>
<evidence type="ECO:0000256" key="1">
    <source>
        <dbReference type="SAM" id="MobiDB-lite"/>
    </source>
</evidence>
<keyword evidence="4" id="KW-1185">Reference proteome</keyword>
<evidence type="ECO:0000313" key="4">
    <source>
        <dbReference type="Proteomes" id="UP000811481"/>
    </source>
</evidence>
<feature type="transmembrane region" description="Helical" evidence="2">
    <location>
        <begin position="38"/>
        <end position="59"/>
    </location>
</feature>
<protein>
    <submittedName>
        <fullName evidence="3">Uncharacterized protein</fullName>
    </submittedName>
</protein>
<name>A0ABS5K340_9MOLU</name>
<feature type="compositionally biased region" description="Low complexity" evidence="1">
    <location>
        <begin position="17"/>
        <end position="26"/>
    </location>
</feature>
<feature type="compositionally biased region" description="Basic and acidic residues" evidence="1">
    <location>
        <begin position="1"/>
        <end position="10"/>
    </location>
</feature>
<feature type="region of interest" description="Disordered" evidence="1">
    <location>
        <begin position="1"/>
        <end position="29"/>
    </location>
</feature>
<gene>
    <name evidence="3" type="ORF">J8J04_01020</name>
</gene>
<organism evidence="3 4">
    <name type="scientific">'Fragaria x ananassa' phyllody phytoplasma</name>
    <dbReference type="NCBI Taxonomy" id="2358428"/>
    <lineage>
        <taxon>Bacteria</taxon>
        <taxon>Bacillati</taxon>
        <taxon>Mycoplasmatota</taxon>
        <taxon>Mollicutes</taxon>
        <taxon>Acholeplasmatales</taxon>
        <taxon>Acholeplasmataceae</taxon>
        <taxon>Candidatus Phytoplasma</taxon>
        <taxon>16SrXIII (Mexican periwinkle virescence group)</taxon>
    </lineage>
</organism>
<reference evidence="3" key="1">
    <citation type="submission" date="2021-04" db="EMBL/GenBank/DDBJ databases">
        <title>Draft genome sequence of StrPh-CL8, a phytoplasma strain causing strawberry phyllody in Chile.</title>
        <authorList>
            <person name="Cui W."/>
            <person name="Zamorano A."/>
            <person name="Fiore N."/>
        </authorList>
    </citation>
    <scope>NUCLEOTIDE SEQUENCE [LARGE SCALE GENOMIC DNA]</scope>
    <source>
        <strain evidence="3">StrPh-Cl</strain>
    </source>
</reference>
<keyword evidence="2" id="KW-1133">Transmembrane helix</keyword>
<comment type="caution">
    <text evidence="3">The sequence shown here is derived from an EMBL/GenBank/DDBJ whole genome shotgun (WGS) entry which is preliminary data.</text>
</comment>
<keyword evidence="2" id="KW-0812">Transmembrane</keyword>
<keyword evidence="2" id="KW-0472">Membrane</keyword>
<evidence type="ECO:0000313" key="3">
    <source>
        <dbReference type="EMBL" id="MBS2126282.1"/>
    </source>
</evidence>
<dbReference type="RefSeq" id="WP_212331050.1">
    <property type="nucleotide sequence ID" value="NZ_JAGVRH010000002.1"/>
</dbReference>
<dbReference type="EMBL" id="JAGVRH010000002">
    <property type="protein sequence ID" value="MBS2126282.1"/>
    <property type="molecule type" value="Genomic_DNA"/>
</dbReference>
<evidence type="ECO:0000256" key="2">
    <source>
        <dbReference type="SAM" id="Phobius"/>
    </source>
</evidence>
<sequence>MTPKKNNQESKKKKNLKNNQLQNKKNNTSHTKIKISHILGWILIIALCMIPITPFIIFLCNLTQ</sequence>
<proteinExistence type="predicted"/>